<protein>
    <recommendedName>
        <fullName evidence="4">Ankyrin repeat domain containing protein</fullName>
    </recommendedName>
</protein>
<feature type="region of interest" description="Disordered" evidence="1">
    <location>
        <begin position="134"/>
        <end position="157"/>
    </location>
</feature>
<reference evidence="2 3" key="1">
    <citation type="journal article" date="2013" name="Science">
        <title>Pandoraviruses: amoeba viruses with genomes up to 2.5 Mb reaching that of parasitic eukaryotes.</title>
        <authorList>
            <person name="Philippe N."/>
            <person name="Legendre M."/>
            <person name="Doutre G."/>
            <person name="Coute Y."/>
            <person name="Poirot O."/>
            <person name="Lescot M."/>
            <person name="Arslan D."/>
            <person name="Seltzer V."/>
            <person name="Bertaux L."/>
            <person name="Bruley C."/>
            <person name="Garin J."/>
            <person name="Claverie J.M."/>
            <person name="Abergel C."/>
        </authorList>
    </citation>
    <scope>NUCLEOTIDE SEQUENCE [LARGE SCALE GENOMIC DNA]</scope>
    <source>
        <strain evidence="2">Melbourne</strain>
    </source>
</reference>
<evidence type="ECO:0000256" key="1">
    <source>
        <dbReference type="SAM" id="MobiDB-lite"/>
    </source>
</evidence>
<dbReference type="InterPro" id="IPR052050">
    <property type="entry name" value="SecEffector_AnkRepeat"/>
</dbReference>
<accession>S4VR16</accession>
<dbReference type="RefSeq" id="YP_008319477.2">
    <property type="nucleotide sequence ID" value="NC_021858.1"/>
</dbReference>
<evidence type="ECO:0000313" key="3">
    <source>
        <dbReference type="Proteomes" id="UP000201566"/>
    </source>
</evidence>
<dbReference type="KEGG" id="vg:16511907"/>
<name>S4VR16_9VIRU</name>
<proteinExistence type="predicted"/>
<evidence type="ECO:0000313" key="2">
    <source>
        <dbReference type="EMBL" id="AGO82808.2"/>
    </source>
</evidence>
<feature type="compositionally biased region" description="Low complexity" evidence="1">
    <location>
        <begin position="144"/>
        <end position="154"/>
    </location>
</feature>
<dbReference type="Proteomes" id="UP000201566">
    <property type="component" value="Segment"/>
</dbReference>
<evidence type="ECO:0008006" key="4">
    <source>
        <dbReference type="Google" id="ProtNLM"/>
    </source>
</evidence>
<dbReference type="PANTHER" id="PTHR46586:SF3">
    <property type="entry name" value="ANKYRIN REPEAT-CONTAINING PROTEIN"/>
    <property type="match status" value="1"/>
</dbReference>
<organism evidence="2 3">
    <name type="scientific">Pandoravirus dulcis</name>
    <dbReference type="NCBI Taxonomy" id="1349409"/>
    <lineage>
        <taxon>Viruses</taxon>
        <taxon>Pandoravirus</taxon>
    </lineage>
</organism>
<gene>
    <name evidence="2" type="ORF">pdul_cds_661</name>
</gene>
<dbReference type="EMBL" id="KC977570">
    <property type="protein sequence ID" value="AGO82808.2"/>
    <property type="molecule type" value="Genomic_DNA"/>
</dbReference>
<sequence>MIRDAPCPMAASHRSGPVGADDAAHSTGLLAMPREIIDLIAQGLGTCSDVVACMSASSVFDAAHLFDLLVRSHGSRLGRVVESGAPLAIVQGLFARRRLEPAVDGVLCAAAKAGRLDVLQWMCESIAQAQRLCGSKRPGRSRTRAGGSRSVTGSPSGLCRLPDAHDDFVSVVEFSNTDQWPPLPIALSDAEIAAEIAAMDLGQWPDDTDASPPASPDLGCDTDDEIAMPWPDSSRPVSPVSAIGQMSGLGPRPRVTHYKQLSRKDPLSILSDSVYEACLGGHIDVVRYLVDACPLNGTGAWLLPPGGIVGAARRGHQSVVAFAHERRLCQRPTAVDSAHPCNCASSIARAAIDARQYGVLRWMHAAGCRSFESTGDALVWALGVRDTDAVDALTRTLDPRAVCVSPDGQFIRDMRSRALARGQSTQDVAVATAMWTANASFAIGVSAAEAAANPSVVVPIALVLSRGFTMADAHHAFAAAASAGNLPLLKWAAGDAIDYRGERLVAPQGLPWNHTSTVLKAASKDRLDVVQWLSRDPHCHRCLGPILARSLLASNGMGDVLRWMHHSGLAPVHTWDALYVAVLHGQLVTVKEVADLGGTYTASVLVEAVRRGDARTVAFLCTRYGTGDAQAALDAWVVDPNRRGGVDWIVGHVPGLNIADVACVLGMIDDYGDPLGLKETYRRV</sequence>
<dbReference type="GeneID" id="16511907"/>
<dbReference type="PANTHER" id="PTHR46586">
    <property type="entry name" value="ANKYRIN REPEAT-CONTAINING PROTEIN"/>
    <property type="match status" value="1"/>
</dbReference>